<reference evidence="2" key="1">
    <citation type="submission" date="2020-12" db="EMBL/GenBank/DDBJ databases">
        <title>Metabolic potential, ecology and presence of endohyphal bacteria is reflected in genomic diversity of Mucoromycotina.</title>
        <authorList>
            <person name="Muszewska A."/>
            <person name="Okrasinska A."/>
            <person name="Steczkiewicz K."/>
            <person name="Drgas O."/>
            <person name="Orlowska M."/>
            <person name="Perlinska-Lenart U."/>
            <person name="Aleksandrzak-Piekarczyk T."/>
            <person name="Szatraj K."/>
            <person name="Zielenkiewicz U."/>
            <person name="Pilsyk S."/>
            <person name="Malc E."/>
            <person name="Mieczkowski P."/>
            <person name="Kruszewska J.S."/>
            <person name="Biernat P."/>
            <person name="Pawlowska J."/>
        </authorList>
    </citation>
    <scope>NUCLEOTIDE SEQUENCE</scope>
    <source>
        <strain evidence="2">CBS 226.32</strain>
    </source>
</reference>
<dbReference type="EMBL" id="JAEPRC010000741">
    <property type="protein sequence ID" value="KAG2192293.1"/>
    <property type="molecule type" value="Genomic_DNA"/>
</dbReference>
<sequence>MSILNSSALWALLGLLLIHIEAYCIYNNVKTSNSKRETTYWLRQQPYNAGPNYFSRFSYNGLKSGEKACCPYTNFDCVRSGNKDDELYMVTRRTTGIREYPPAVISFPAGGWIEFGGEDGPETQTINVFSPDGSPYDYKFRIDPQAGYTK</sequence>
<accession>A0A8H7UU94</accession>
<dbReference type="Proteomes" id="UP000650833">
    <property type="component" value="Unassembled WGS sequence"/>
</dbReference>
<dbReference type="OrthoDB" id="2283548at2759"/>
<evidence type="ECO:0000313" key="2">
    <source>
        <dbReference type="EMBL" id="KAG2192293.1"/>
    </source>
</evidence>
<keyword evidence="3" id="KW-1185">Reference proteome</keyword>
<dbReference type="AlphaFoldDB" id="A0A8H7UU94"/>
<feature type="signal peptide" evidence="1">
    <location>
        <begin position="1"/>
        <end position="22"/>
    </location>
</feature>
<proteinExistence type="predicted"/>
<keyword evidence="1" id="KW-0732">Signal</keyword>
<protein>
    <recommendedName>
        <fullName evidence="4">Secreted protein</fullName>
    </recommendedName>
</protein>
<evidence type="ECO:0000256" key="1">
    <source>
        <dbReference type="SAM" id="SignalP"/>
    </source>
</evidence>
<gene>
    <name evidence="2" type="ORF">INT46_009366</name>
</gene>
<name>A0A8H7UU94_9FUNG</name>
<feature type="chain" id="PRO_5034542974" description="Secreted protein" evidence="1">
    <location>
        <begin position="23"/>
        <end position="150"/>
    </location>
</feature>
<evidence type="ECO:0000313" key="3">
    <source>
        <dbReference type="Proteomes" id="UP000650833"/>
    </source>
</evidence>
<comment type="caution">
    <text evidence="2">The sequence shown here is derived from an EMBL/GenBank/DDBJ whole genome shotgun (WGS) entry which is preliminary data.</text>
</comment>
<evidence type="ECO:0008006" key="4">
    <source>
        <dbReference type="Google" id="ProtNLM"/>
    </source>
</evidence>
<organism evidence="2 3">
    <name type="scientific">Mucor plumbeus</name>
    <dbReference type="NCBI Taxonomy" id="97098"/>
    <lineage>
        <taxon>Eukaryota</taxon>
        <taxon>Fungi</taxon>
        <taxon>Fungi incertae sedis</taxon>
        <taxon>Mucoromycota</taxon>
        <taxon>Mucoromycotina</taxon>
        <taxon>Mucoromycetes</taxon>
        <taxon>Mucorales</taxon>
        <taxon>Mucorineae</taxon>
        <taxon>Mucoraceae</taxon>
        <taxon>Mucor</taxon>
    </lineage>
</organism>